<evidence type="ECO:0000313" key="2">
    <source>
        <dbReference type="Proteomes" id="UP001162031"/>
    </source>
</evidence>
<evidence type="ECO:0000313" key="1">
    <source>
        <dbReference type="EMBL" id="CAI5714530.1"/>
    </source>
</evidence>
<proteinExistence type="predicted"/>
<organism evidence="1 2">
    <name type="scientific">Hyaloperonospora brassicae</name>
    <name type="common">Brassica downy mildew</name>
    <name type="synonym">Peronospora brassicae</name>
    <dbReference type="NCBI Taxonomy" id="162125"/>
    <lineage>
        <taxon>Eukaryota</taxon>
        <taxon>Sar</taxon>
        <taxon>Stramenopiles</taxon>
        <taxon>Oomycota</taxon>
        <taxon>Peronosporomycetes</taxon>
        <taxon>Peronosporales</taxon>
        <taxon>Peronosporaceae</taxon>
        <taxon>Hyaloperonospora</taxon>
    </lineage>
</organism>
<protein>
    <submittedName>
        <fullName evidence="1">Uncharacterized protein</fullName>
    </submittedName>
</protein>
<dbReference type="AlphaFoldDB" id="A0AAV0T4Y7"/>
<comment type="caution">
    <text evidence="1">The sequence shown here is derived from an EMBL/GenBank/DDBJ whole genome shotgun (WGS) entry which is preliminary data.</text>
</comment>
<dbReference type="Proteomes" id="UP001162031">
    <property type="component" value="Unassembled WGS sequence"/>
</dbReference>
<gene>
    <name evidence="1" type="ORF">HBR001_LOCUS1259</name>
</gene>
<dbReference type="EMBL" id="CANTFL010000136">
    <property type="protein sequence ID" value="CAI5714530.1"/>
    <property type="molecule type" value="Genomic_DNA"/>
</dbReference>
<sequence>MAHQKRAVHVVKPAVALLVTDQFRRQLSIYHAGVLALQPGTGTDVVSDELTDDGARALLSEMDARVLSLPLDELSSFLESREMWLKDTGKHARGQLAEMTEGSLAVALDDSEPAQTGDLDIVLVAVKRYNSCSIVSSPSAAARVKDFLEDLNDAGGDGEDGYDSLEDGCNR</sequence>
<name>A0AAV0T4Y7_HYABA</name>
<keyword evidence="2" id="KW-1185">Reference proteome</keyword>
<reference evidence="1" key="1">
    <citation type="submission" date="2022-12" db="EMBL/GenBank/DDBJ databases">
        <authorList>
            <person name="Webb A."/>
        </authorList>
    </citation>
    <scope>NUCLEOTIDE SEQUENCE</scope>
    <source>
        <strain evidence="1">Hp1</strain>
    </source>
</reference>
<accession>A0AAV0T4Y7</accession>